<proteinExistence type="predicted"/>
<evidence type="ECO:0000313" key="2">
    <source>
        <dbReference type="EMBL" id="QSB05934.1"/>
    </source>
</evidence>
<dbReference type="RefSeq" id="WP_213171945.1">
    <property type="nucleotide sequence ID" value="NZ_CP070496.1"/>
</dbReference>
<dbReference type="KEGG" id="nav:JQS30_03135"/>
<protein>
    <recommendedName>
        <fullName evidence="1">Fic/DOC N-terminal domain-containing protein</fullName>
    </recommendedName>
</protein>
<keyword evidence="3" id="KW-1185">Reference proteome</keyword>
<organism evidence="2 3">
    <name type="scientific">Natronoglycomyces albus</name>
    <dbReference type="NCBI Taxonomy" id="2811108"/>
    <lineage>
        <taxon>Bacteria</taxon>
        <taxon>Bacillati</taxon>
        <taxon>Actinomycetota</taxon>
        <taxon>Actinomycetes</taxon>
        <taxon>Glycomycetales</taxon>
        <taxon>Glycomycetaceae</taxon>
        <taxon>Natronoglycomyces</taxon>
    </lineage>
</organism>
<dbReference type="Proteomes" id="UP000662939">
    <property type="component" value="Chromosome"/>
</dbReference>
<dbReference type="Pfam" id="PF13784">
    <property type="entry name" value="Fic_N"/>
    <property type="match status" value="1"/>
</dbReference>
<sequence>MLPPLPAAPAVGFPAIDAPTRAAMAVARLDMAASGLPNPALLARPTIRREAVSTWAIEGTYATYDETLESDFIAEQKLSSAVREVKKLHCRR</sequence>
<evidence type="ECO:0000259" key="1">
    <source>
        <dbReference type="Pfam" id="PF13784"/>
    </source>
</evidence>
<reference evidence="2" key="1">
    <citation type="submission" date="2021-02" db="EMBL/GenBank/DDBJ databases">
        <title>Natronoglycomyces albus gen. nov., sp. nov, a haloalkaliphilic actinobacterium from a soda solonchak soil.</title>
        <authorList>
            <person name="Sorokin D.Y."/>
            <person name="Khijniak T.V."/>
            <person name="Zakharycheva A.P."/>
            <person name="Boueva O.V."/>
            <person name="Ariskina E.V."/>
            <person name="Hahnke R.L."/>
            <person name="Bunk B."/>
            <person name="Sproer C."/>
            <person name="Schumann P."/>
            <person name="Evtushenko L.I."/>
            <person name="Kublanov I.V."/>
        </authorList>
    </citation>
    <scope>NUCLEOTIDE SEQUENCE</scope>
    <source>
        <strain evidence="2">DSM 106290</strain>
    </source>
</reference>
<accession>A0A895XKT3</accession>
<name>A0A895XKT3_9ACTN</name>
<dbReference type="InterPro" id="IPR025758">
    <property type="entry name" value="Fic/DOC_N"/>
</dbReference>
<feature type="domain" description="Fic/DOC N-terminal" evidence="1">
    <location>
        <begin position="20"/>
        <end position="86"/>
    </location>
</feature>
<dbReference type="EMBL" id="CP070496">
    <property type="protein sequence ID" value="QSB05934.1"/>
    <property type="molecule type" value="Genomic_DNA"/>
</dbReference>
<evidence type="ECO:0000313" key="3">
    <source>
        <dbReference type="Proteomes" id="UP000662939"/>
    </source>
</evidence>
<gene>
    <name evidence="2" type="ORF">JQS30_03135</name>
</gene>
<dbReference type="AlphaFoldDB" id="A0A895XKT3"/>